<proteinExistence type="predicted"/>
<dbReference type="Proteomes" id="UP001159427">
    <property type="component" value="Unassembled WGS sequence"/>
</dbReference>
<reference evidence="2 3" key="1">
    <citation type="submission" date="2022-05" db="EMBL/GenBank/DDBJ databases">
        <authorList>
            <consortium name="Genoscope - CEA"/>
            <person name="William W."/>
        </authorList>
    </citation>
    <scope>NUCLEOTIDE SEQUENCE [LARGE SCALE GENOMIC DNA]</scope>
</reference>
<sequence length="99" mass="12194">MADVNRRASLLACYLLILSILRRRRARTIPRRHRFWVRQIYQKREELGAYHTLVQELRLHDREFFFRFTRMSPERFEYLLTLVGPFIAKKPCWSCQFCT</sequence>
<evidence type="ECO:0000313" key="2">
    <source>
        <dbReference type="EMBL" id="CAH3176401.1"/>
    </source>
</evidence>
<protein>
    <submittedName>
        <fullName evidence="2">Uncharacterized protein</fullName>
    </submittedName>
</protein>
<name>A0ABN8RB02_9CNID</name>
<keyword evidence="3" id="KW-1185">Reference proteome</keyword>
<keyword evidence="1" id="KW-0732">Signal</keyword>
<evidence type="ECO:0000313" key="3">
    <source>
        <dbReference type="Proteomes" id="UP001159427"/>
    </source>
</evidence>
<organism evidence="2 3">
    <name type="scientific">Porites evermanni</name>
    <dbReference type="NCBI Taxonomy" id="104178"/>
    <lineage>
        <taxon>Eukaryota</taxon>
        <taxon>Metazoa</taxon>
        <taxon>Cnidaria</taxon>
        <taxon>Anthozoa</taxon>
        <taxon>Hexacorallia</taxon>
        <taxon>Scleractinia</taxon>
        <taxon>Fungiina</taxon>
        <taxon>Poritidae</taxon>
        <taxon>Porites</taxon>
    </lineage>
</organism>
<feature type="signal peptide" evidence="1">
    <location>
        <begin position="1"/>
        <end position="26"/>
    </location>
</feature>
<evidence type="ECO:0000256" key="1">
    <source>
        <dbReference type="SAM" id="SignalP"/>
    </source>
</evidence>
<accession>A0ABN8RB02</accession>
<feature type="chain" id="PRO_5046491769" evidence="1">
    <location>
        <begin position="27"/>
        <end position="99"/>
    </location>
</feature>
<gene>
    <name evidence="2" type="ORF">PEVE_00010621</name>
</gene>
<comment type="caution">
    <text evidence="2">The sequence shown here is derived from an EMBL/GenBank/DDBJ whole genome shotgun (WGS) entry which is preliminary data.</text>
</comment>
<feature type="non-terminal residue" evidence="2">
    <location>
        <position position="99"/>
    </location>
</feature>
<dbReference type="EMBL" id="CALNXI010001756">
    <property type="protein sequence ID" value="CAH3176401.1"/>
    <property type="molecule type" value="Genomic_DNA"/>
</dbReference>